<protein>
    <submittedName>
        <fullName evidence="2">Uncharacterized protein</fullName>
    </submittedName>
</protein>
<feature type="compositionally biased region" description="Basic residues" evidence="1">
    <location>
        <begin position="76"/>
        <end position="89"/>
    </location>
</feature>
<reference evidence="2 3" key="1">
    <citation type="submission" date="2016-10" db="EMBL/GenBank/DDBJ databases">
        <title>Genome sequence of the basidiomycete white-rot fungus Trametes pubescens.</title>
        <authorList>
            <person name="Makela M.R."/>
            <person name="Granchi Z."/>
            <person name="Peng M."/>
            <person name="De Vries R.P."/>
            <person name="Grigoriev I."/>
            <person name="Riley R."/>
            <person name="Hilden K."/>
        </authorList>
    </citation>
    <scope>NUCLEOTIDE SEQUENCE [LARGE SCALE GENOMIC DNA]</scope>
    <source>
        <strain evidence="2 3">FBCC735</strain>
    </source>
</reference>
<dbReference type="STRING" id="154538.A0A1M2V2Z5"/>
<feature type="compositionally biased region" description="Polar residues" evidence="1">
    <location>
        <begin position="60"/>
        <end position="73"/>
    </location>
</feature>
<dbReference type="Proteomes" id="UP000184267">
    <property type="component" value="Unassembled WGS sequence"/>
</dbReference>
<keyword evidence="3" id="KW-1185">Reference proteome</keyword>
<accession>A0A1M2V2Z5</accession>
<feature type="region of interest" description="Disordered" evidence="1">
    <location>
        <begin position="55"/>
        <end position="124"/>
    </location>
</feature>
<dbReference type="EMBL" id="MNAD01001710">
    <property type="protein sequence ID" value="OJT01955.1"/>
    <property type="molecule type" value="Genomic_DNA"/>
</dbReference>
<proteinExistence type="predicted"/>
<evidence type="ECO:0000256" key="1">
    <source>
        <dbReference type="SAM" id="MobiDB-lite"/>
    </source>
</evidence>
<dbReference type="AlphaFoldDB" id="A0A1M2V2Z5"/>
<comment type="caution">
    <text evidence="2">The sequence shown here is derived from an EMBL/GenBank/DDBJ whole genome shotgun (WGS) entry which is preliminary data.</text>
</comment>
<sequence length="527" mass="56888">MNEAQLTKLKRPELQKLAKTHGVKANLKTDAIIAQLLERFPNGIPSSVVAEANAPVEGTASGQPPEKTNSSTIPKPKGRKAAGMKKRPQPKATSPKAANDAGAVERGPAVPVPGSSVNNKNSRIQPDNALGLVEESVIGRVVPKSVKMTIKVPPATQSAAVKGSGAPRRPSPQAAASSVRTRGEREQDGQVPELPEGLGPMYSISTGIPSSAARRVAMAFQRRMIPNISEAVCRAINGPTPLDPSRITYEPLEDDATFDTSTSTNHPVFTFPSHAPTDHTNAFTPSTPPRSRAARAASGIKPTAPLLAPAPVPKPPRASAEDTEAVVRKVIDISARHKKLWPEVIAYGARATTLASSVPNLRKLVRQERAHRVRMHDYLAYWNKVAPGWEDSEIWNEAKPTRIDEAGNEVEVLSDEEDPVIREQFRRVTGAKATEILMRRHAYRRDSEEEDVRVSEVLELTEDRKLVPPGSGNKKRRCTPMDEVHGAGKRPSKRARATDTPAKAARTVPAAAIPPLGAITEDCEMSD</sequence>
<evidence type="ECO:0000313" key="2">
    <source>
        <dbReference type="EMBL" id="OJT01955.1"/>
    </source>
</evidence>
<feature type="region of interest" description="Disordered" evidence="1">
    <location>
        <begin position="156"/>
        <end position="205"/>
    </location>
</feature>
<feature type="region of interest" description="Disordered" evidence="1">
    <location>
        <begin position="465"/>
        <end position="509"/>
    </location>
</feature>
<name>A0A1M2V2Z5_TRAPU</name>
<dbReference type="OMA" id="HDYLAYW"/>
<evidence type="ECO:0000313" key="3">
    <source>
        <dbReference type="Proteomes" id="UP000184267"/>
    </source>
</evidence>
<feature type="region of interest" description="Disordered" evidence="1">
    <location>
        <begin position="270"/>
        <end position="321"/>
    </location>
</feature>
<feature type="compositionally biased region" description="Low complexity" evidence="1">
    <location>
        <begin position="289"/>
        <end position="307"/>
    </location>
</feature>
<feature type="compositionally biased region" description="Low complexity" evidence="1">
    <location>
        <begin position="166"/>
        <end position="180"/>
    </location>
</feature>
<gene>
    <name evidence="2" type="ORF">TRAPUB_7599</name>
</gene>
<dbReference type="OrthoDB" id="2756873at2759"/>
<feature type="compositionally biased region" description="Polar residues" evidence="1">
    <location>
        <begin position="115"/>
        <end position="124"/>
    </location>
</feature>
<organism evidence="2 3">
    <name type="scientific">Trametes pubescens</name>
    <name type="common">White-rot fungus</name>
    <dbReference type="NCBI Taxonomy" id="154538"/>
    <lineage>
        <taxon>Eukaryota</taxon>
        <taxon>Fungi</taxon>
        <taxon>Dikarya</taxon>
        <taxon>Basidiomycota</taxon>
        <taxon>Agaricomycotina</taxon>
        <taxon>Agaricomycetes</taxon>
        <taxon>Polyporales</taxon>
        <taxon>Polyporaceae</taxon>
        <taxon>Trametes</taxon>
    </lineage>
</organism>